<comment type="caution">
    <text evidence="2">The sequence shown here is derived from an EMBL/GenBank/DDBJ whole genome shotgun (WGS) entry which is preliminary data.</text>
</comment>
<feature type="coiled-coil region" evidence="1">
    <location>
        <begin position="445"/>
        <end position="589"/>
    </location>
</feature>
<dbReference type="Proteomes" id="UP000543642">
    <property type="component" value="Unassembled WGS sequence"/>
</dbReference>
<feature type="coiled-coil region" evidence="1">
    <location>
        <begin position="1090"/>
        <end position="1180"/>
    </location>
</feature>
<organism evidence="2 3">
    <name type="scientific">Catenibacillus scindens</name>
    <dbReference type="NCBI Taxonomy" id="673271"/>
    <lineage>
        <taxon>Bacteria</taxon>
        <taxon>Bacillati</taxon>
        <taxon>Bacillota</taxon>
        <taxon>Clostridia</taxon>
        <taxon>Lachnospirales</taxon>
        <taxon>Lachnospiraceae</taxon>
        <taxon>Catenibacillus</taxon>
    </lineage>
</organism>
<feature type="coiled-coil region" evidence="1">
    <location>
        <begin position="823"/>
        <end position="877"/>
    </location>
</feature>
<feature type="coiled-coil region" evidence="1">
    <location>
        <begin position="739"/>
        <end position="766"/>
    </location>
</feature>
<sequence>MPHINRIRVNNVKYNFGTQFYDNFIMRFEGRNALYDLANGGGKSVLMLLLFQNLIPNCTLDDKQPVEKLFRTGNGSTTIHSLIEWNLDERDFADGYKYMLTGFCARKAKDDGSREKKRDVASIDYFNYVIFYREYNDNDIINLPLQKDGTRITYTGLRTLLKDLGHSDRSLKVFIFDHKGEYQRFISRYGLYESAWEIVRGINKTEGHVRAWFETHYRTTRKVVEDLLIEEIIQKAFFARSADGDEPDMAKTLLDIKDQLMELSRKKEEISIFQRQTDALEAFLGRIDTLDQLYEQEQSFASDLVKTYNTAAHVLRQKEKALALSEKEKENLTVKSRDIGKKLDSAKILQTRQNLAAFEKDEDKYDALRSELSKNRKEKQQALDLRQSVNDYLEYVDIKKKADRESKVIESVSEDSGGLIGQLHCLAARQKRLFDKNKLLWEKNIVELEKELKADSDLRAQAQERENAGQRGLAVAQNEILRAKADQNRIQDEISRLRSNINSLLLEGSERKLRNNRIELRNVIQEMEKAQEQISGAKEEIHKAMLGREALKVRMEQQKKAEEDFSQFQQQWTRKKAKAEKLLEIYKADDFYHLEELIYGRWQKSVVDADKKQEELGHIQKVYDQLDTLEPMAPGAEFYNVLDALRRLGVTCIPGSDYLGGLEIKDRREVLERFPYLPCAVVVQNGFSKLAKDPDLALEISDEDLYPIIALDKILGNDEIDKTDRILFLTKNKVLFYDKDAAAKEKQRLEERLDQCRKALERQKDTIATYKGDMEYIHEFIINHLENYDRMARLLEEGRQSQSGWEARDHSLEETILEAKELSKRSGTRLEELKKEKADLEQEGQALEAIEKLEKEMDDARQRLEDNEAKVQEYTHCIALEKNEGARLREKILKSRGQMDQLKARLTGQEKDWKDIYLPYFSREESFTEEVLPQAETEDDLKAKEDAAEDAGADFESCDAVEAAFLGIREAFEKEHTDLEDKQRLLESYQQTMGRIRDLIARRETPWQTLEEMYSKGAMFVSSDDELRQLKEEIAAIDEEIDSNRRQSAAARDHKNRLEGHVENAIAAVEEKYGSFEPVKVTGGDYARFITEQQKLLEQVREKLELVREAGLMLAKERQAAEDVKKDLDRLMRTAHVTYNLTRDFYADGRELRKRYDRLNEDYERLKKDEIHKREAFEKNRDQLADLLRELKAPELSDEIRYHMELPGDSRQAGELSGHIREIIRIIQLEKGRVGQGIRDMAQIKESFENQCLQRCIDIKTQLERLSGLSKIILDGRQVPMIQLKIPYVKEEFYSSQMSDYIDTIVSNADSYRDLDEKLKYIRQKLSWKNLFSVIVTDMNGIRLDLYKRERIHQQSRYLRYEEAVGSTGQSQGIYIQFLIAVINYISAIYSGDSQPSEGKKVIFIDNPFGAAKDIYIWEPIFELLKANHVQMIVPARGATPAISGMFDVNYVLGQKMIDGQVQTVVVDYYSKVPEETKEYVKIDFEQQVFDFI</sequence>
<feature type="coiled-coil region" evidence="1">
    <location>
        <begin position="315"/>
        <end position="385"/>
    </location>
</feature>
<reference evidence="2 3" key="1">
    <citation type="submission" date="2020-08" db="EMBL/GenBank/DDBJ databases">
        <title>Genomic Encyclopedia of Type Strains, Phase IV (KMG-IV): sequencing the most valuable type-strain genomes for metagenomic binning, comparative biology and taxonomic classification.</title>
        <authorList>
            <person name="Goeker M."/>
        </authorList>
    </citation>
    <scope>NUCLEOTIDE SEQUENCE [LARGE SCALE GENOMIC DNA]</scope>
    <source>
        <strain evidence="2 3">DSM 106146</strain>
    </source>
</reference>
<keyword evidence="1" id="KW-0175">Coiled coil</keyword>
<dbReference type="RefSeq" id="WP_183773944.1">
    <property type="nucleotide sequence ID" value="NZ_JACHFW010000007.1"/>
</dbReference>
<dbReference type="EMBL" id="JACHFW010000007">
    <property type="protein sequence ID" value="MBB5264893.1"/>
    <property type="molecule type" value="Genomic_DNA"/>
</dbReference>
<feature type="coiled-coil region" evidence="1">
    <location>
        <begin position="1020"/>
        <end position="1047"/>
    </location>
</feature>
<name>A0A7W8M560_9FIRM</name>
<accession>A0A7W8M560</accession>
<evidence type="ECO:0000313" key="3">
    <source>
        <dbReference type="Proteomes" id="UP000543642"/>
    </source>
</evidence>
<protein>
    <submittedName>
        <fullName evidence="2">Uncharacterized protein</fullName>
    </submittedName>
</protein>
<proteinExistence type="predicted"/>
<evidence type="ECO:0000256" key="1">
    <source>
        <dbReference type="SAM" id="Coils"/>
    </source>
</evidence>
<keyword evidence="3" id="KW-1185">Reference proteome</keyword>
<evidence type="ECO:0000313" key="2">
    <source>
        <dbReference type="EMBL" id="MBB5264893.1"/>
    </source>
</evidence>
<gene>
    <name evidence="2" type="ORF">HNP82_002032</name>
</gene>